<feature type="transmembrane region" description="Helical" evidence="1">
    <location>
        <begin position="141"/>
        <end position="162"/>
    </location>
</feature>
<name>A0A226DPZ5_FOLCA</name>
<feature type="transmembrane region" description="Helical" evidence="1">
    <location>
        <begin position="44"/>
        <end position="64"/>
    </location>
</feature>
<sequence>MLSKTSSRLLRFFSKWTSLLGGMPFEWDNKRSKLRISEKGWAKWTFWVVFAIVNWSFYFIKLSFVIATAKRKSDPVEYIYEKVKGYQIMIIYVIYALISVNSWRHMQEIVCFVNAFIRYSQHFRNAYIKRLGRGWRNGCEVILHLLAILTAFLPILSLFLYIANPLDIRWITSFLPPTPTTPLVVYLPLCIGFGALHTGWAFSATSTITFYTVMSILPSFVTLQMMREICGGRPYYISRPLLRRPPRLCQTYRALQILIRLWNKALTSCLFPLKVSAEAFSMMGNSLLIKFHKLETPMSRLLLLLVPNVYLATWLVSLHLFGLLWKRSSATVRSWQYLRLKDDADFILLRKFRKSCAPLKIKLGKKYFVQPKRVVVTINTVVITTLKFLLAIKKKIQ</sequence>
<accession>A0A226DPZ5</accession>
<evidence type="ECO:0000313" key="2">
    <source>
        <dbReference type="EMBL" id="OXA46737.1"/>
    </source>
</evidence>
<feature type="transmembrane region" description="Helical" evidence="1">
    <location>
        <begin position="85"/>
        <end position="103"/>
    </location>
</feature>
<feature type="transmembrane region" description="Helical" evidence="1">
    <location>
        <begin position="183"/>
        <end position="202"/>
    </location>
</feature>
<protein>
    <submittedName>
        <fullName evidence="2">Uncharacterized protein</fullName>
    </submittedName>
</protein>
<keyword evidence="1" id="KW-0472">Membrane</keyword>
<comment type="caution">
    <text evidence="2">The sequence shown here is derived from an EMBL/GenBank/DDBJ whole genome shotgun (WGS) entry which is preliminary data.</text>
</comment>
<evidence type="ECO:0000256" key="1">
    <source>
        <dbReference type="SAM" id="Phobius"/>
    </source>
</evidence>
<organism evidence="2 3">
    <name type="scientific">Folsomia candida</name>
    <name type="common">Springtail</name>
    <dbReference type="NCBI Taxonomy" id="158441"/>
    <lineage>
        <taxon>Eukaryota</taxon>
        <taxon>Metazoa</taxon>
        <taxon>Ecdysozoa</taxon>
        <taxon>Arthropoda</taxon>
        <taxon>Hexapoda</taxon>
        <taxon>Collembola</taxon>
        <taxon>Entomobryomorpha</taxon>
        <taxon>Isotomoidea</taxon>
        <taxon>Isotomidae</taxon>
        <taxon>Proisotominae</taxon>
        <taxon>Folsomia</taxon>
    </lineage>
</organism>
<dbReference type="AlphaFoldDB" id="A0A226DPZ5"/>
<keyword evidence="3" id="KW-1185">Reference proteome</keyword>
<gene>
    <name evidence="2" type="ORF">Fcan01_18246</name>
</gene>
<dbReference type="Proteomes" id="UP000198287">
    <property type="component" value="Unassembled WGS sequence"/>
</dbReference>
<keyword evidence="1" id="KW-0812">Transmembrane</keyword>
<feature type="transmembrane region" description="Helical" evidence="1">
    <location>
        <begin position="301"/>
        <end position="325"/>
    </location>
</feature>
<keyword evidence="1" id="KW-1133">Transmembrane helix</keyword>
<feature type="transmembrane region" description="Helical" evidence="1">
    <location>
        <begin position="374"/>
        <end position="392"/>
    </location>
</feature>
<dbReference type="EMBL" id="LNIX01000014">
    <property type="protein sequence ID" value="OXA46737.1"/>
    <property type="molecule type" value="Genomic_DNA"/>
</dbReference>
<reference evidence="2 3" key="1">
    <citation type="submission" date="2015-12" db="EMBL/GenBank/DDBJ databases">
        <title>The genome of Folsomia candida.</title>
        <authorList>
            <person name="Faddeeva A."/>
            <person name="Derks M.F."/>
            <person name="Anvar Y."/>
            <person name="Smit S."/>
            <person name="Van Straalen N."/>
            <person name="Roelofs D."/>
        </authorList>
    </citation>
    <scope>NUCLEOTIDE SEQUENCE [LARGE SCALE GENOMIC DNA]</scope>
    <source>
        <strain evidence="2 3">VU population</strain>
        <tissue evidence="2">Whole body</tissue>
    </source>
</reference>
<evidence type="ECO:0000313" key="3">
    <source>
        <dbReference type="Proteomes" id="UP000198287"/>
    </source>
</evidence>
<proteinExistence type="predicted"/>